<evidence type="ECO:0000313" key="12">
    <source>
        <dbReference type="Proteomes" id="UP000030742"/>
    </source>
</evidence>
<evidence type="ECO:0000313" key="10">
    <source>
        <dbReference type="EnsemblMetazoa" id="XP_019773363.1"/>
    </source>
</evidence>
<evidence type="ECO:0000259" key="7">
    <source>
        <dbReference type="Pfam" id="PF21505"/>
    </source>
</evidence>
<feature type="compositionally biased region" description="Basic and acidic residues" evidence="5">
    <location>
        <begin position="850"/>
        <end position="860"/>
    </location>
</feature>
<dbReference type="OMA" id="IMFGRQE"/>
<feature type="region of interest" description="Disordered" evidence="5">
    <location>
        <begin position="296"/>
        <end position="323"/>
    </location>
</feature>
<accession>N6TU34</accession>
<dbReference type="GO" id="GO:0043161">
    <property type="term" value="P:proteasome-mediated ubiquitin-dependent protein catabolic process"/>
    <property type="evidence" value="ECO:0007669"/>
    <property type="project" value="TreeGrafter"/>
</dbReference>
<dbReference type="PIRSF" id="PIRSF015947">
    <property type="entry name" value="26S_Psome_Rpn2"/>
    <property type="match status" value="1"/>
</dbReference>
<evidence type="ECO:0000256" key="3">
    <source>
        <dbReference type="ARBA" id="ARBA00022737"/>
    </source>
</evidence>
<name>N6TU34_DENPD</name>
<comment type="similarity">
    <text evidence="1">Belongs to the proteasome subunit S1 family.</text>
</comment>
<keyword evidence="4" id="KW-0647">Proteasome</keyword>
<dbReference type="Proteomes" id="UP000030742">
    <property type="component" value="Unassembled WGS sequence"/>
</dbReference>
<reference evidence="11 12" key="1">
    <citation type="journal article" date="2013" name="Genome Biol.">
        <title>Draft genome of the mountain pine beetle, Dendroctonus ponderosae Hopkins, a major forest pest.</title>
        <authorList>
            <person name="Keeling C.I."/>
            <person name="Yuen M.M."/>
            <person name="Liao N.Y."/>
            <person name="Docking T.R."/>
            <person name="Chan S.K."/>
            <person name="Taylor G.A."/>
            <person name="Palmquist D.L."/>
            <person name="Jackman S.D."/>
            <person name="Nguyen A."/>
            <person name="Li M."/>
            <person name="Henderson H."/>
            <person name="Janes J.K."/>
            <person name="Zhao Y."/>
            <person name="Pandoh P."/>
            <person name="Moore R."/>
            <person name="Sperling F.A."/>
            <person name="Huber D.P."/>
            <person name="Birol I."/>
            <person name="Jones S.J."/>
            <person name="Bohlmann J."/>
        </authorList>
    </citation>
    <scope>NUCLEOTIDE SEQUENCE</scope>
</reference>
<dbReference type="InterPro" id="IPR011989">
    <property type="entry name" value="ARM-like"/>
</dbReference>
<keyword evidence="3" id="KW-0677">Repeat</keyword>
<dbReference type="PANTHER" id="PTHR10943:SF2">
    <property type="entry name" value="26S PROTEASOME NON-ATPASE REGULATORY SUBUNIT 1"/>
    <property type="match status" value="1"/>
</dbReference>
<evidence type="ECO:0000259" key="6">
    <source>
        <dbReference type="Pfam" id="PF18004"/>
    </source>
</evidence>
<dbReference type="GO" id="GO:0034515">
    <property type="term" value="C:proteasome storage granule"/>
    <property type="evidence" value="ECO:0007669"/>
    <property type="project" value="TreeGrafter"/>
</dbReference>
<dbReference type="STRING" id="77166.N6TU34"/>
<dbReference type="PANTHER" id="PTHR10943">
    <property type="entry name" value="26S PROTEASOME NON-ATPASE REGULATORY SUBUNIT"/>
    <property type="match status" value="1"/>
</dbReference>
<dbReference type="EMBL" id="KB740085">
    <property type="protein sequence ID" value="ENN81538.1"/>
    <property type="molecule type" value="Genomic_DNA"/>
</dbReference>
<feature type="non-terminal residue" evidence="8">
    <location>
        <position position="1"/>
    </location>
</feature>
<dbReference type="InterPro" id="IPR040623">
    <property type="entry name" value="RPN2_C"/>
</dbReference>
<dbReference type="OrthoDB" id="261572at2759"/>
<keyword evidence="11" id="KW-1185">Reference proteome</keyword>
<dbReference type="GO" id="GO:0005634">
    <property type="term" value="C:nucleus"/>
    <property type="evidence" value="ECO:0007669"/>
    <property type="project" value="TreeGrafter"/>
</dbReference>
<dbReference type="InterPro" id="IPR016642">
    <property type="entry name" value="26S_Psome_Rpn2"/>
</dbReference>
<dbReference type="KEGG" id="dpa:109546728"/>
<dbReference type="InterPro" id="IPR002015">
    <property type="entry name" value="Proteasome/cyclosome_rpt"/>
</dbReference>
<dbReference type="Pfam" id="PF21505">
    <property type="entry name" value="RPN2_N"/>
    <property type="match status" value="1"/>
</dbReference>
<dbReference type="InterPro" id="IPR048570">
    <property type="entry name" value="PSMD1_RPN2_N"/>
</dbReference>
<dbReference type="AlphaFoldDB" id="N6TU34"/>
<evidence type="ECO:0000256" key="4">
    <source>
        <dbReference type="ARBA" id="ARBA00022942"/>
    </source>
</evidence>
<feature type="domain" description="26S proteasome regulatory subunit RPN2 C-terminal" evidence="6">
    <location>
        <begin position="794"/>
        <end position="961"/>
    </location>
</feature>
<gene>
    <name evidence="10" type="primary">109546728</name>
    <name evidence="9" type="ORF">D910_09129</name>
    <name evidence="8" type="ORF">YQE_02067</name>
</gene>
<dbReference type="GO" id="GO:0030234">
    <property type="term" value="F:enzyme regulator activity"/>
    <property type="evidence" value="ECO:0007669"/>
    <property type="project" value="InterPro"/>
</dbReference>
<dbReference type="Proteomes" id="UP000019118">
    <property type="component" value="Unassembled WGS sequence"/>
</dbReference>
<dbReference type="Pfam" id="PF13646">
    <property type="entry name" value="HEAT_2"/>
    <property type="match status" value="1"/>
</dbReference>
<feature type="compositionally biased region" description="Basic and acidic residues" evidence="5">
    <location>
        <begin position="890"/>
        <end position="910"/>
    </location>
</feature>
<evidence type="ECO:0000256" key="5">
    <source>
        <dbReference type="SAM" id="MobiDB-lite"/>
    </source>
</evidence>
<sequence>MNITSAAGVISLLEEPRPELKIFALNKLNTIVDEFWPEISEAIEKIEILHEDKVFQQHQLAALVASKVYYHLGSFEDSLTYALGAGELFDVNARTEYVETTLSKCIDYYTLQRIALADRVPDTKPIDPRLEAIVNRMFQRCLDDGQYRQAMGLALETRRMDIFQSAITQSDDVISMLGYAFQVAMSLIQNRAFRNIVLRSLVGLYRSLATPDYVNMCQCLIFLEDPDYVAVILGKLVQSTEENQLMAYQIAFDLYESATQQFLERVLVALRETAPIPGLLETKPLVKLDDAASVDEEASDESAAEPKPKVELPTLDSLSPKDREHHDRLKKLHTILSGEVSIELHLQFLIRSNHADLLILKQTKETVRVSICHTATVIANAFMHSGTTSDQFLRDNLEWLGRATNWAKLTATASLGVIHRGHENEALVLMQSYLPKEVGPSSGYSEGGGLYALGLIHANHGANIIDYLLGQLKDAQNEMVRHGGCLGLGLAAMGTHRQDVYEQLKFNLYQDDANTGEAAGIAMGMVMLGARNTPAIEDMVAYAQESQHEKILRGLAVGISFNMYGRLEEAEPLIKHLTDDKDPILRRSGMYTIAMAYCGTGHNQAIRKLLHVAVSDVNDDVRRAAVTALGFLLFRTPEQCPSVVSLLAESYNPHVRYGAAMALGIACAGTGLREAIALLEPMVMFDPVNFVRQGALIASAMILIQQTEQTCPKVTFFRQTYAQVIANKHEDVMAKFGAILAQGIIDAGGRNVTLSLQSRTGHTNMLAVVGTLVFTQYWYWFPLSHCLALAFTPTALIGLNEQLKMPKLELKSNAKPSLYAYPAPMEEKKREEREKVQTAILSIAARQRKREYERKHKDEKMEVDEEKDDKKAAEEKKTEDKKAPSTSTATDDKKEKDKKDEKEEKKKEPEPSFEILQNPARIMRQQLKVINLNEGSQYVPLKDVSIGGIIMVRNLKPGQEELVEPVQAFGPKGEDEKEPEPPEPFEWVEN</sequence>
<feature type="region of interest" description="Disordered" evidence="5">
    <location>
        <begin position="968"/>
        <end position="990"/>
    </location>
</feature>
<proteinExistence type="inferred from homology"/>
<organism evidence="8">
    <name type="scientific">Dendroctonus ponderosae</name>
    <name type="common">Mountain pine beetle</name>
    <dbReference type="NCBI Taxonomy" id="77166"/>
    <lineage>
        <taxon>Eukaryota</taxon>
        <taxon>Metazoa</taxon>
        <taxon>Ecdysozoa</taxon>
        <taxon>Arthropoda</taxon>
        <taxon>Hexapoda</taxon>
        <taxon>Insecta</taxon>
        <taxon>Pterygota</taxon>
        <taxon>Neoptera</taxon>
        <taxon>Endopterygota</taxon>
        <taxon>Coleoptera</taxon>
        <taxon>Polyphaga</taxon>
        <taxon>Cucujiformia</taxon>
        <taxon>Curculionidae</taxon>
        <taxon>Scolytinae</taxon>
        <taxon>Dendroctonus</taxon>
    </lineage>
</organism>
<feature type="domain" description="26S proteasome non-ATPase regulatory subunit 1/RPN2 N-terminal" evidence="7">
    <location>
        <begin position="4"/>
        <end position="273"/>
    </location>
</feature>
<dbReference type="EMBL" id="KB632303">
    <property type="protein sequence ID" value="ERL91804.1"/>
    <property type="molecule type" value="Genomic_DNA"/>
</dbReference>
<dbReference type="GO" id="GO:0008540">
    <property type="term" value="C:proteasome regulatory particle, base subcomplex"/>
    <property type="evidence" value="ECO:0007669"/>
    <property type="project" value="TreeGrafter"/>
</dbReference>
<feature type="region of interest" description="Disordered" evidence="5">
    <location>
        <begin position="847"/>
        <end position="918"/>
    </location>
</feature>
<dbReference type="FunFam" id="1.25.10.10:FF:000017">
    <property type="entry name" value="26S proteasome non-ATPase regulatory subunit 1"/>
    <property type="match status" value="1"/>
</dbReference>
<dbReference type="SUPFAM" id="SSF48371">
    <property type="entry name" value="ARM repeat"/>
    <property type="match status" value="1"/>
</dbReference>
<dbReference type="Pfam" id="PF01851">
    <property type="entry name" value="PC_rep"/>
    <property type="match status" value="3"/>
</dbReference>
<feature type="compositionally biased region" description="Basic and acidic residues" evidence="5">
    <location>
        <begin position="868"/>
        <end position="883"/>
    </location>
</feature>
<dbReference type="InterPro" id="IPR016024">
    <property type="entry name" value="ARM-type_fold"/>
</dbReference>
<evidence type="ECO:0000313" key="11">
    <source>
        <dbReference type="Proteomes" id="UP000019118"/>
    </source>
</evidence>
<feature type="compositionally biased region" description="Acidic residues" evidence="5">
    <location>
        <begin position="976"/>
        <end position="990"/>
    </location>
</feature>
<dbReference type="Gene3D" id="1.25.10.10">
    <property type="entry name" value="Leucine-rich Repeat Variant"/>
    <property type="match status" value="1"/>
</dbReference>
<evidence type="ECO:0000256" key="2">
    <source>
        <dbReference type="ARBA" id="ARBA00014929"/>
    </source>
</evidence>
<reference evidence="10" key="2">
    <citation type="submission" date="2024-08" db="UniProtKB">
        <authorList>
            <consortium name="EnsemblMetazoa"/>
        </authorList>
    </citation>
    <scope>IDENTIFICATION</scope>
</reference>
<evidence type="ECO:0000313" key="9">
    <source>
        <dbReference type="EMBL" id="ERL91804.1"/>
    </source>
</evidence>
<dbReference type="EnsemblMetazoa" id="XM_019917804.1">
    <property type="protein sequence ID" value="XP_019773363.1"/>
    <property type="gene ID" value="LOC109546728"/>
</dbReference>
<evidence type="ECO:0000256" key="1">
    <source>
        <dbReference type="ARBA" id="ARBA00006308"/>
    </source>
</evidence>
<evidence type="ECO:0000313" key="8">
    <source>
        <dbReference type="EMBL" id="ENN81538.1"/>
    </source>
</evidence>
<dbReference type="HOGENOM" id="CLU_002323_0_0_1"/>
<dbReference type="GO" id="GO:0042176">
    <property type="term" value="P:regulation of protein catabolic process"/>
    <property type="evidence" value="ECO:0007669"/>
    <property type="project" value="InterPro"/>
</dbReference>
<protein>
    <recommendedName>
        <fullName evidence="2">26S proteasome non-ATPase regulatory subunit 1</fullName>
    </recommendedName>
</protein>
<dbReference type="Pfam" id="PF18004">
    <property type="entry name" value="RPN2_C"/>
    <property type="match status" value="1"/>
</dbReference>